<dbReference type="OrthoDB" id="1494591at2"/>
<dbReference type="EMBL" id="VOOR01000064">
    <property type="protein sequence ID" value="TXB61338.1"/>
    <property type="molecule type" value="Genomic_DNA"/>
</dbReference>
<accession>A0A5C6RFZ0</accession>
<name>A0A5C6RFZ0_9BACT</name>
<sequence length="100" mass="11745">MNLLERIDNIELKVRQLAQSLERLKQENAGLRQENTTLKADLDRQRGTVSALSNKLEQSQRALGAQREVQPKQSKELQQQLDQYIEEINHCIEWLHKQQI</sequence>
<comment type="caution">
    <text evidence="2">The sequence shown here is derived from an EMBL/GenBank/DDBJ whole genome shotgun (WGS) entry which is preliminary data.</text>
</comment>
<dbReference type="Gene3D" id="1.10.287.1490">
    <property type="match status" value="1"/>
</dbReference>
<keyword evidence="3" id="KW-1185">Reference proteome</keyword>
<dbReference type="RefSeq" id="WP_147169292.1">
    <property type="nucleotide sequence ID" value="NZ_VOOR01000064.1"/>
</dbReference>
<evidence type="ECO:0000256" key="1">
    <source>
        <dbReference type="SAM" id="Coils"/>
    </source>
</evidence>
<dbReference type="Proteomes" id="UP000321580">
    <property type="component" value="Unassembled WGS sequence"/>
</dbReference>
<evidence type="ECO:0000313" key="3">
    <source>
        <dbReference type="Proteomes" id="UP000321580"/>
    </source>
</evidence>
<proteinExistence type="predicted"/>
<organism evidence="2 3">
    <name type="scientific">Phaeodactylibacter luteus</name>
    <dbReference type="NCBI Taxonomy" id="1564516"/>
    <lineage>
        <taxon>Bacteria</taxon>
        <taxon>Pseudomonadati</taxon>
        <taxon>Bacteroidota</taxon>
        <taxon>Saprospiria</taxon>
        <taxon>Saprospirales</taxon>
        <taxon>Haliscomenobacteraceae</taxon>
        <taxon>Phaeodactylibacter</taxon>
    </lineage>
</organism>
<evidence type="ECO:0000313" key="2">
    <source>
        <dbReference type="EMBL" id="TXB61338.1"/>
    </source>
</evidence>
<reference evidence="2 3" key="1">
    <citation type="submission" date="2019-08" db="EMBL/GenBank/DDBJ databases">
        <title>Genome of Phaeodactylibacter luteus.</title>
        <authorList>
            <person name="Bowman J.P."/>
        </authorList>
    </citation>
    <scope>NUCLEOTIDE SEQUENCE [LARGE SCALE GENOMIC DNA]</scope>
    <source>
        <strain evidence="2 3">KCTC 42180</strain>
    </source>
</reference>
<protein>
    <submittedName>
        <fullName evidence="2">Uncharacterized protein</fullName>
    </submittedName>
</protein>
<gene>
    <name evidence="2" type="ORF">FRY97_19555</name>
</gene>
<feature type="coiled-coil region" evidence="1">
    <location>
        <begin position="7"/>
        <end position="62"/>
    </location>
</feature>
<dbReference type="AlphaFoldDB" id="A0A5C6RFZ0"/>
<keyword evidence="1" id="KW-0175">Coiled coil</keyword>